<organism evidence="1 2">
    <name type="scientific">Psilocybe cyanescens</name>
    <dbReference type="NCBI Taxonomy" id="93625"/>
    <lineage>
        <taxon>Eukaryota</taxon>
        <taxon>Fungi</taxon>
        <taxon>Dikarya</taxon>
        <taxon>Basidiomycota</taxon>
        <taxon>Agaricomycotina</taxon>
        <taxon>Agaricomycetes</taxon>
        <taxon>Agaricomycetidae</taxon>
        <taxon>Agaricales</taxon>
        <taxon>Agaricineae</taxon>
        <taxon>Strophariaceae</taxon>
        <taxon>Psilocybe</taxon>
    </lineage>
</organism>
<comment type="caution">
    <text evidence="1">The sequence shown here is derived from an EMBL/GenBank/DDBJ whole genome shotgun (WGS) entry which is preliminary data.</text>
</comment>
<reference evidence="1 2" key="1">
    <citation type="journal article" date="2018" name="Evol. Lett.">
        <title>Horizontal gene cluster transfer increased hallucinogenic mushroom diversity.</title>
        <authorList>
            <person name="Reynolds H.T."/>
            <person name="Vijayakumar V."/>
            <person name="Gluck-Thaler E."/>
            <person name="Korotkin H.B."/>
            <person name="Matheny P.B."/>
            <person name="Slot J.C."/>
        </authorList>
    </citation>
    <scope>NUCLEOTIDE SEQUENCE [LARGE SCALE GENOMIC DNA]</scope>
    <source>
        <strain evidence="1 2">2631</strain>
    </source>
</reference>
<proteinExistence type="predicted"/>
<dbReference type="Proteomes" id="UP000283269">
    <property type="component" value="Unassembled WGS sequence"/>
</dbReference>
<evidence type="ECO:0000313" key="2">
    <source>
        <dbReference type="Proteomes" id="UP000283269"/>
    </source>
</evidence>
<keyword evidence="2" id="KW-1185">Reference proteome</keyword>
<sequence length="63" mass="6878">MKRPPSPSKRELCLKLRTTATAAPPLSPPTLRVSCKWNQLNIDELATKQTKTTAGEEGAEADE</sequence>
<accession>A0A409X8M2</accession>
<dbReference type="AlphaFoldDB" id="A0A409X8M2"/>
<name>A0A409X8M2_PSICY</name>
<protein>
    <submittedName>
        <fullName evidence="1">Uncharacterized protein</fullName>
    </submittedName>
</protein>
<dbReference type="EMBL" id="NHYD01002384">
    <property type="protein sequence ID" value="PPQ87080.1"/>
    <property type="molecule type" value="Genomic_DNA"/>
</dbReference>
<dbReference type="InParanoid" id="A0A409X8M2"/>
<gene>
    <name evidence="1" type="ORF">CVT25_001169</name>
</gene>
<evidence type="ECO:0000313" key="1">
    <source>
        <dbReference type="EMBL" id="PPQ87080.1"/>
    </source>
</evidence>
<feature type="non-terminal residue" evidence="1">
    <location>
        <position position="63"/>
    </location>
</feature>